<keyword evidence="3" id="KW-1185">Reference proteome</keyword>
<dbReference type="EMBL" id="CDMY01000395">
    <property type="protein sequence ID" value="CEM09779.1"/>
    <property type="molecule type" value="Genomic_DNA"/>
</dbReference>
<feature type="compositionally biased region" description="Basic and acidic residues" evidence="1">
    <location>
        <begin position="161"/>
        <end position="174"/>
    </location>
</feature>
<feature type="region of interest" description="Disordered" evidence="1">
    <location>
        <begin position="158"/>
        <end position="183"/>
    </location>
</feature>
<organism evidence="2 3">
    <name type="scientific">Vitrella brassicaformis (strain CCMP3155)</name>
    <dbReference type="NCBI Taxonomy" id="1169540"/>
    <lineage>
        <taxon>Eukaryota</taxon>
        <taxon>Sar</taxon>
        <taxon>Alveolata</taxon>
        <taxon>Colpodellida</taxon>
        <taxon>Vitrellaceae</taxon>
        <taxon>Vitrella</taxon>
    </lineage>
</organism>
<reference evidence="2 3" key="1">
    <citation type="submission" date="2014-11" db="EMBL/GenBank/DDBJ databases">
        <authorList>
            <person name="Zhu J."/>
            <person name="Qi W."/>
            <person name="Song R."/>
        </authorList>
    </citation>
    <scope>NUCLEOTIDE SEQUENCE [LARGE SCALE GENOMIC DNA]</scope>
</reference>
<evidence type="ECO:0000256" key="1">
    <source>
        <dbReference type="SAM" id="MobiDB-lite"/>
    </source>
</evidence>
<evidence type="ECO:0008006" key="4">
    <source>
        <dbReference type="Google" id="ProtNLM"/>
    </source>
</evidence>
<dbReference type="VEuPathDB" id="CryptoDB:Vbra_4374"/>
<feature type="compositionally biased region" description="Low complexity" evidence="1">
    <location>
        <begin position="120"/>
        <end position="136"/>
    </location>
</feature>
<evidence type="ECO:0000313" key="3">
    <source>
        <dbReference type="Proteomes" id="UP000041254"/>
    </source>
</evidence>
<feature type="region of interest" description="Disordered" evidence="1">
    <location>
        <begin position="115"/>
        <end position="136"/>
    </location>
</feature>
<dbReference type="Proteomes" id="UP000041254">
    <property type="component" value="Unassembled WGS sequence"/>
</dbReference>
<proteinExistence type="predicted"/>
<dbReference type="InParanoid" id="A0A0G4FAW2"/>
<name>A0A0G4FAW2_VITBC</name>
<evidence type="ECO:0000313" key="2">
    <source>
        <dbReference type="EMBL" id="CEM09779.1"/>
    </source>
</evidence>
<gene>
    <name evidence="2" type="ORF">Vbra_4374</name>
</gene>
<sequence>MNESPSASEESLSLMGMMWRAVRSIAIAFAQELAVESICQAVCRCMPSLPRSHKGQIKRMLHAVLNSIGRGHRRQAWRSLRSIALLVQPHVETVENAEILAILIQLLPSDFVEPPMPDDAAASSAPSSSSSSGVHCSPSASSSSAAWIENPSASYGYNPDHSARRDDVHHDATHAHASPSATSALDQRLTNRYGITASSVRALPARRKRALLSALDSQLGENLPAVEPISCPITLDELFDPATKHVKNDVVVIFEDDQARGGTHCYFFKGEALLEWFNEGTANTAINPLTRSEILASNFCRLSGTPRN</sequence>
<protein>
    <recommendedName>
        <fullName evidence="4">U-box domain-containing protein</fullName>
    </recommendedName>
</protein>
<accession>A0A0G4FAW2</accession>
<dbReference type="AlphaFoldDB" id="A0A0G4FAW2"/>